<accession>A0A3N4LW62</accession>
<dbReference type="PANTHER" id="PTHR21032:SF0">
    <property type="entry name" value="G PATCH DOMAIN-CONTAINING PROTEIN 11"/>
    <property type="match status" value="1"/>
</dbReference>
<gene>
    <name evidence="3" type="ORF">L211DRAFT_834815</name>
</gene>
<evidence type="ECO:0000256" key="1">
    <source>
        <dbReference type="SAM" id="MobiDB-lite"/>
    </source>
</evidence>
<keyword evidence="4" id="KW-1185">Reference proteome</keyword>
<evidence type="ECO:0000313" key="3">
    <source>
        <dbReference type="EMBL" id="RPB27143.1"/>
    </source>
</evidence>
<name>A0A3N4LW62_9PEZI</name>
<feature type="compositionally biased region" description="Low complexity" evidence="1">
    <location>
        <begin position="114"/>
        <end position="128"/>
    </location>
</feature>
<feature type="compositionally biased region" description="Acidic residues" evidence="1">
    <location>
        <begin position="15"/>
        <end position="25"/>
    </location>
</feature>
<dbReference type="GO" id="GO:0003676">
    <property type="term" value="F:nucleic acid binding"/>
    <property type="evidence" value="ECO:0007669"/>
    <property type="project" value="InterPro"/>
</dbReference>
<dbReference type="GO" id="GO:0000776">
    <property type="term" value="C:kinetochore"/>
    <property type="evidence" value="ECO:0007669"/>
    <property type="project" value="TreeGrafter"/>
</dbReference>
<dbReference type="SMART" id="SM01173">
    <property type="entry name" value="DUF4187"/>
    <property type="match status" value="1"/>
</dbReference>
<sequence>MASTKPLSRKRLNLGEDDEDNEDRDGQDAAASVTGSGMAAGTSFKLAKKRVNPFKAASANVKPKISSLLPPPPPPPPSPPAPQSKPSASTQSPEPTPTTNTINTNESEEDDDYLSMSLTTLPPTSTSPETYTQRRLRLARESEARARIPSKVELAQQEKQRREEGLARSLLEDKSSKGYRMMKAMGWKGEGGLGKAALHQPSPKQPVAQGDKEEENGGGDSDGSSKAGSGLGLGYSGTVAAAVASDTTSHQPHGPVLEPIALSIKEDRAGIGHHTSEKLKFRKSLHRSGVSDLTPPLHESAESYRTRLRLDKQEKRAEAQFYSAQTILEGFDRGENQPPPQNQFQREFSPLGSRYPHNAYKDTTATSRAAPIKSIPLLYRSLILHRESKDRQKRARYEFMESLSSATHSTSKPLNLPGYERDFEDRVVFGTTQMVEDDGDLEEEDEELEEFNQLSFTERLGMIVSELREKWKYCFWCKCGYANHEEMDESCPGLEEDLHG</sequence>
<feature type="region of interest" description="Disordered" evidence="1">
    <location>
        <begin position="1"/>
        <end position="39"/>
    </location>
</feature>
<dbReference type="PANTHER" id="PTHR21032">
    <property type="entry name" value="G PATCH DOMAIN-CONTAINING PROTEIN 11"/>
    <property type="match status" value="1"/>
</dbReference>
<reference evidence="3 4" key="1">
    <citation type="journal article" date="2018" name="Nat. Ecol. Evol.">
        <title>Pezizomycetes genomes reveal the molecular basis of ectomycorrhizal truffle lifestyle.</title>
        <authorList>
            <person name="Murat C."/>
            <person name="Payen T."/>
            <person name="Noel B."/>
            <person name="Kuo A."/>
            <person name="Morin E."/>
            <person name="Chen J."/>
            <person name="Kohler A."/>
            <person name="Krizsan K."/>
            <person name="Balestrini R."/>
            <person name="Da Silva C."/>
            <person name="Montanini B."/>
            <person name="Hainaut M."/>
            <person name="Levati E."/>
            <person name="Barry K.W."/>
            <person name="Belfiori B."/>
            <person name="Cichocki N."/>
            <person name="Clum A."/>
            <person name="Dockter R.B."/>
            <person name="Fauchery L."/>
            <person name="Guy J."/>
            <person name="Iotti M."/>
            <person name="Le Tacon F."/>
            <person name="Lindquist E.A."/>
            <person name="Lipzen A."/>
            <person name="Malagnac F."/>
            <person name="Mello A."/>
            <person name="Molinier V."/>
            <person name="Miyauchi S."/>
            <person name="Poulain J."/>
            <person name="Riccioni C."/>
            <person name="Rubini A."/>
            <person name="Sitrit Y."/>
            <person name="Splivallo R."/>
            <person name="Traeger S."/>
            <person name="Wang M."/>
            <person name="Zifcakova L."/>
            <person name="Wipf D."/>
            <person name="Zambonelli A."/>
            <person name="Paolocci F."/>
            <person name="Nowrousian M."/>
            <person name="Ottonello S."/>
            <person name="Baldrian P."/>
            <person name="Spatafora J.W."/>
            <person name="Henrissat B."/>
            <person name="Nagy L.G."/>
            <person name="Aury J.M."/>
            <person name="Wincker P."/>
            <person name="Grigoriev I.V."/>
            <person name="Bonfante P."/>
            <person name="Martin F.M."/>
        </authorList>
    </citation>
    <scope>NUCLEOTIDE SEQUENCE [LARGE SCALE GENOMIC DNA]</scope>
    <source>
        <strain evidence="3 4">ATCC MYA-4762</strain>
    </source>
</reference>
<feature type="region of interest" description="Disordered" evidence="1">
    <location>
        <begin position="332"/>
        <end position="359"/>
    </location>
</feature>
<dbReference type="OrthoDB" id="786951at2759"/>
<feature type="domain" description="G-patch" evidence="2">
    <location>
        <begin position="174"/>
        <end position="236"/>
    </location>
</feature>
<dbReference type="STRING" id="1051890.A0A3N4LW62"/>
<feature type="compositionally biased region" description="Low complexity" evidence="1">
    <location>
        <begin position="84"/>
        <end position="105"/>
    </location>
</feature>
<dbReference type="PROSITE" id="PS50174">
    <property type="entry name" value="G_PATCH"/>
    <property type="match status" value="1"/>
</dbReference>
<evidence type="ECO:0000259" key="2">
    <source>
        <dbReference type="PROSITE" id="PS50174"/>
    </source>
</evidence>
<dbReference type="EMBL" id="ML121532">
    <property type="protein sequence ID" value="RPB27143.1"/>
    <property type="molecule type" value="Genomic_DNA"/>
</dbReference>
<dbReference type="InterPro" id="IPR039249">
    <property type="entry name" value="GPATCH11"/>
</dbReference>
<dbReference type="Proteomes" id="UP000267821">
    <property type="component" value="Unassembled WGS sequence"/>
</dbReference>
<evidence type="ECO:0000313" key="4">
    <source>
        <dbReference type="Proteomes" id="UP000267821"/>
    </source>
</evidence>
<dbReference type="Pfam" id="PF13821">
    <property type="entry name" value="DUF4187"/>
    <property type="match status" value="1"/>
</dbReference>
<dbReference type="Pfam" id="PF01585">
    <property type="entry name" value="G-patch"/>
    <property type="match status" value="1"/>
</dbReference>
<dbReference type="SMART" id="SM00443">
    <property type="entry name" value="G_patch"/>
    <property type="match status" value="1"/>
</dbReference>
<organism evidence="3 4">
    <name type="scientific">Terfezia boudieri ATCC MYA-4762</name>
    <dbReference type="NCBI Taxonomy" id="1051890"/>
    <lineage>
        <taxon>Eukaryota</taxon>
        <taxon>Fungi</taxon>
        <taxon>Dikarya</taxon>
        <taxon>Ascomycota</taxon>
        <taxon>Pezizomycotina</taxon>
        <taxon>Pezizomycetes</taxon>
        <taxon>Pezizales</taxon>
        <taxon>Pezizaceae</taxon>
        <taxon>Terfezia</taxon>
    </lineage>
</organism>
<dbReference type="InterPro" id="IPR025239">
    <property type="entry name" value="DUF4187"/>
</dbReference>
<dbReference type="InterPro" id="IPR000467">
    <property type="entry name" value="G_patch_dom"/>
</dbReference>
<dbReference type="AlphaFoldDB" id="A0A3N4LW62"/>
<protein>
    <recommendedName>
        <fullName evidence="2">G-patch domain-containing protein</fullName>
    </recommendedName>
</protein>
<feature type="region of interest" description="Disordered" evidence="1">
    <location>
        <begin position="58"/>
        <end position="232"/>
    </location>
</feature>
<proteinExistence type="predicted"/>
<dbReference type="InParanoid" id="A0A3N4LW62"/>
<feature type="compositionally biased region" description="Pro residues" evidence="1">
    <location>
        <begin position="69"/>
        <end position="83"/>
    </location>
</feature>
<feature type="compositionally biased region" description="Basic and acidic residues" evidence="1">
    <location>
        <begin position="156"/>
        <end position="176"/>
    </location>
</feature>